<accession>A0A1W2FSB0</accession>
<dbReference type="InterPro" id="IPR004130">
    <property type="entry name" value="Gpn"/>
</dbReference>
<keyword evidence="6" id="KW-1185">Reference proteome</keyword>
<dbReference type="AlphaFoldDB" id="A0A1W2FSB0"/>
<dbReference type="GO" id="GO:0005525">
    <property type="term" value="F:GTP binding"/>
    <property type="evidence" value="ECO:0007669"/>
    <property type="project" value="UniProtKB-KW"/>
</dbReference>
<name>A0A1W2FSB0_KIBAR</name>
<dbReference type="GO" id="GO:0016787">
    <property type="term" value="F:hydrolase activity"/>
    <property type="evidence" value="ECO:0007669"/>
    <property type="project" value="UniProtKB-KW"/>
</dbReference>
<gene>
    <name evidence="5" type="ORF">SAMN05661093_08707</name>
</gene>
<dbReference type="Proteomes" id="UP000192674">
    <property type="component" value="Unassembled WGS sequence"/>
</dbReference>
<dbReference type="InterPro" id="IPR027417">
    <property type="entry name" value="P-loop_NTPase"/>
</dbReference>
<keyword evidence="4" id="KW-0342">GTP-binding</keyword>
<dbReference type="Pfam" id="PF03029">
    <property type="entry name" value="ATP_bind_1"/>
    <property type="match status" value="1"/>
</dbReference>
<organism evidence="5 6">
    <name type="scientific">Kibdelosporangium aridum</name>
    <dbReference type="NCBI Taxonomy" id="2030"/>
    <lineage>
        <taxon>Bacteria</taxon>
        <taxon>Bacillati</taxon>
        <taxon>Actinomycetota</taxon>
        <taxon>Actinomycetes</taxon>
        <taxon>Pseudonocardiales</taxon>
        <taxon>Pseudonocardiaceae</taxon>
        <taxon>Kibdelosporangium</taxon>
    </lineage>
</organism>
<evidence type="ECO:0000256" key="3">
    <source>
        <dbReference type="ARBA" id="ARBA00022801"/>
    </source>
</evidence>
<dbReference type="OrthoDB" id="3675675at2"/>
<dbReference type="Gene3D" id="3.40.50.300">
    <property type="entry name" value="P-loop containing nucleotide triphosphate hydrolases"/>
    <property type="match status" value="1"/>
</dbReference>
<sequence length="191" mass="20651">MHDHNGFPRTAKIVVAGGFGVGKTTMVSAISEIEPLTTEAPLTQTSATVDDLTGVNGKTTTTVALDFGRLTLDDSLTLYLFGTPGQHRFWNSWNHIVIGAVGAIVLIDTRRPTDCFAAIDFFESRSVPFVVAINDFDGLSLYDTEAVRDALDVDPETPIIRCDARSKAACRHALLTLVDHAIQTERAYLGG</sequence>
<dbReference type="InterPro" id="IPR052705">
    <property type="entry name" value="Gliding_Motility_GTPase"/>
</dbReference>
<proteinExistence type="inferred from homology"/>
<keyword evidence="2" id="KW-0547">Nucleotide-binding</keyword>
<dbReference type="SUPFAM" id="SSF52540">
    <property type="entry name" value="P-loop containing nucleoside triphosphate hydrolases"/>
    <property type="match status" value="1"/>
</dbReference>
<evidence type="ECO:0000313" key="5">
    <source>
        <dbReference type="EMBL" id="SMD24664.1"/>
    </source>
</evidence>
<evidence type="ECO:0008006" key="7">
    <source>
        <dbReference type="Google" id="ProtNLM"/>
    </source>
</evidence>
<dbReference type="RefSeq" id="WP_033380580.1">
    <property type="nucleotide sequence ID" value="NZ_FWXV01000010.1"/>
</dbReference>
<dbReference type="CDD" id="cd00882">
    <property type="entry name" value="Ras_like_GTPase"/>
    <property type="match status" value="1"/>
</dbReference>
<evidence type="ECO:0000256" key="1">
    <source>
        <dbReference type="ARBA" id="ARBA00005290"/>
    </source>
</evidence>
<evidence type="ECO:0000256" key="2">
    <source>
        <dbReference type="ARBA" id="ARBA00022741"/>
    </source>
</evidence>
<keyword evidence="3" id="KW-0378">Hydrolase</keyword>
<evidence type="ECO:0000313" key="6">
    <source>
        <dbReference type="Proteomes" id="UP000192674"/>
    </source>
</evidence>
<evidence type="ECO:0000256" key="4">
    <source>
        <dbReference type="ARBA" id="ARBA00023134"/>
    </source>
</evidence>
<comment type="similarity">
    <text evidence="1">Belongs to the GPN-loop GTPase family.</text>
</comment>
<protein>
    <recommendedName>
        <fullName evidence="7">ATP-binding protein</fullName>
    </recommendedName>
</protein>
<dbReference type="EMBL" id="FWXV01000010">
    <property type="protein sequence ID" value="SMD24664.1"/>
    <property type="molecule type" value="Genomic_DNA"/>
</dbReference>
<reference evidence="5 6" key="1">
    <citation type="submission" date="2017-04" db="EMBL/GenBank/DDBJ databases">
        <authorList>
            <person name="Afonso C.L."/>
            <person name="Miller P.J."/>
            <person name="Scott M.A."/>
            <person name="Spackman E."/>
            <person name="Goraichik I."/>
            <person name="Dimitrov K.M."/>
            <person name="Suarez D.L."/>
            <person name="Swayne D.E."/>
        </authorList>
    </citation>
    <scope>NUCLEOTIDE SEQUENCE [LARGE SCALE GENOMIC DNA]</scope>
    <source>
        <strain evidence="5 6">DSM 43828</strain>
    </source>
</reference>
<dbReference type="PANTHER" id="PTHR42708">
    <property type="entry name" value="ATP/GTP-BINDING PROTEIN-RELATED"/>
    <property type="match status" value="1"/>
</dbReference>
<dbReference type="PANTHER" id="PTHR42708:SF1">
    <property type="entry name" value="GLIDING MOTILITY PROTEIN MGLA"/>
    <property type="match status" value="1"/>
</dbReference>